<protein>
    <submittedName>
        <fullName evidence="1">Uncharacterized protein</fullName>
    </submittedName>
</protein>
<proteinExistence type="predicted"/>
<organism evidence="1 2">
    <name type="scientific">Chryseolinea serpens</name>
    <dbReference type="NCBI Taxonomy" id="947013"/>
    <lineage>
        <taxon>Bacteria</taxon>
        <taxon>Pseudomonadati</taxon>
        <taxon>Bacteroidota</taxon>
        <taxon>Cytophagia</taxon>
        <taxon>Cytophagales</taxon>
        <taxon>Fulvivirgaceae</taxon>
        <taxon>Chryseolinea</taxon>
    </lineage>
</organism>
<accession>A0A1M5TG94</accession>
<dbReference type="STRING" id="947013.SAMN04488109_4062"/>
<evidence type="ECO:0000313" key="2">
    <source>
        <dbReference type="Proteomes" id="UP000184212"/>
    </source>
</evidence>
<dbReference type="Proteomes" id="UP000184212">
    <property type="component" value="Unassembled WGS sequence"/>
</dbReference>
<reference evidence="1 2" key="1">
    <citation type="submission" date="2016-11" db="EMBL/GenBank/DDBJ databases">
        <authorList>
            <person name="Jaros S."/>
            <person name="Januszkiewicz K."/>
            <person name="Wedrychowicz H."/>
        </authorList>
    </citation>
    <scope>NUCLEOTIDE SEQUENCE [LARGE SCALE GENOMIC DNA]</scope>
    <source>
        <strain evidence="1 2">DSM 24574</strain>
    </source>
</reference>
<keyword evidence="2" id="KW-1185">Reference proteome</keyword>
<dbReference type="AlphaFoldDB" id="A0A1M5TG94"/>
<name>A0A1M5TG94_9BACT</name>
<evidence type="ECO:0000313" key="1">
    <source>
        <dbReference type="EMBL" id="SHH49719.1"/>
    </source>
</evidence>
<dbReference type="EMBL" id="FQWQ01000003">
    <property type="protein sequence ID" value="SHH49719.1"/>
    <property type="molecule type" value="Genomic_DNA"/>
</dbReference>
<gene>
    <name evidence="1" type="ORF">SAMN04488109_4062</name>
</gene>
<sequence>MRVLHDREDQLVENLKNTSPHRKMPFKAIPAGTRKKNVRSLSEFRTLLTLGPLLEGHGGA</sequence>